<dbReference type="Pfam" id="PF06963">
    <property type="entry name" value="FPN1"/>
    <property type="match status" value="1"/>
</dbReference>
<dbReference type="AlphaFoldDB" id="A0A194VBS1"/>
<keyword evidence="5 7" id="KW-1133">Transmembrane helix</keyword>
<dbReference type="GO" id="GO:0016020">
    <property type="term" value="C:membrane"/>
    <property type="evidence" value="ECO:0007669"/>
    <property type="project" value="UniProtKB-SubCell"/>
</dbReference>
<dbReference type="Gene3D" id="1.20.1250.20">
    <property type="entry name" value="MFS general substrate transporter like domains"/>
    <property type="match status" value="1"/>
</dbReference>
<sequence>MAIENTEDTAVADARAGASSEASHSDADSQYRPDSREYRPDVEEASVDATPGQALLHLSHHQSENDYPEPSVIATGVPTSLALRLYLSHFLSAWNSRVFEFGAALFLASIFPGTLLPVSIYSLVRNAGYIIFAQPVGTWIEKGNRLTVIRASIVGQRVPVAATCALLLVLLLKREAFGSGKDHGVFAVVVFLAVLEKLCSTMNTISVERDWVVVITEGDEIARRAMNARMRRIDLACKLLGPLAISLVAMASTEIAIWTTLGMNLGSVFVEYVAIEQVYKRVSGLQRAAETTPGFNDADVNEADPLAGRNPLHHVSLTTVLKSTISNILPMKSLPFYFTHPAFLASFALSLLYFTVLSFSGQMITYLLAVGYTSQLVGIARVGSSIFELSATWIAPYLTRKIGVVRAGIWSLTWQMACLAGGLGWYFSGYEGIGGTNSIVSATGLVVGVALSRMGLWGFDLCAQNIIQDEVEDDHRGTFSAVEASFQNLFEMLSYLTTIIFSRPDHFQWPLLISVGAVYTAGGLYAYFLRKRRGHLFHAPPCVRHKE</sequence>
<name>A0A194VBS1_CYTMA</name>
<dbReference type="PANTHER" id="PTHR11660">
    <property type="entry name" value="SOLUTE CARRIER FAMILY 40 MEMBER"/>
    <property type="match status" value="1"/>
</dbReference>
<dbReference type="InterPro" id="IPR009716">
    <property type="entry name" value="Ferroportin-1"/>
</dbReference>
<feature type="transmembrane region" description="Helical" evidence="7">
    <location>
        <begin position="507"/>
        <end position="528"/>
    </location>
</feature>
<dbReference type="CDD" id="cd17480">
    <property type="entry name" value="MFS_SLC40A1_like"/>
    <property type="match status" value="1"/>
</dbReference>
<dbReference type="Proteomes" id="UP000078576">
    <property type="component" value="Unassembled WGS sequence"/>
</dbReference>
<dbReference type="InterPro" id="IPR036259">
    <property type="entry name" value="MFS_trans_sf"/>
</dbReference>
<protein>
    <recommendedName>
        <fullName evidence="7">Solute carrier family 40 member</fullName>
    </recommendedName>
</protein>
<evidence type="ECO:0000256" key="4">
    <source>
        <dbReference type="ARBA" id="ARBA00022692"/>
    </source>
</evidence>
<dbReference type="OrthoDB" id="648861at2759"/>
<feature type="transmembrane region" description="Helical" evidence="7">
    <location>
        <begin position="407"/>
        <end position="427"/>
    </location>
</feature>
<keyword evidence="3 7" id="KW-0813">Transport</keyword>
<comment type="caution">
    <text evidence="7">Lacks conserved residue(s) required for the propagation of feature annotation.</text>
</comment>
<keyword evidence="7" id="KW-0406">Ion transport</keyword>
<evidence type="ECO:0000256" key="1">
    <source>
        <dbReference type="ARBA" id="ARBA00004141"/>
    </source>
</evidence>
<dbReference type="EMBL" id="KN714777">
    <property type="protein sequence ID" value="KUI61452.1"/>
    <property type="molecule type" value="Genomic_DNA"/>
</dbReference>
<proteinExistence type="inferred from homology"/>
<dbReference type="SUPFAM" id="SSF103473">
    <property type="entry name" value="MFS general substrate transporter"/>
    <property type="match status" value="1"/>
</dbReference>
<feature type="transmembrane region" description="Helical" evidence="7">
    <location>
        <begin position="239"/>
        <end position="261"/>
    </location>
</feature>
<evidence type="ECO:0000313" key="9">
    <source>
        <dbReference type="EMBL" id="KUI61452.1"/>
    </source>
</evidence>
<comment type="subcellular location">
    <subcellularLocation>
        <location evidence="1 7">Membrane</location>
        <topology evidence="1 7">Multi-pass membrane protein</topology>
    </subcellularLocation>
</comment>
<feature type="compositionally biased region" description="Basic and acidic residues" evidence="8">
    <location>
        <begin position="23"/>
        <end position="42"/>
    </location>
</feature>
<feature type="transmembrane region" description="Helical" evidence="7">
    <location>
        <begin position="336"/>
        <end position="354"/>
    </location>
</feature>
<organism evidence="9 10">
    <name type="scientific">Cytospora mali</name>
    <name type="common">Apple Valsa canker fungus</name>
    <name type="synonym">Valsa mali</name>
    <dbReference type="NCBI Taxonomy" id="578113"/>
    <lineage>
        <taxon>Eukaryota</taxon>
        <taxon>Fungi</taxon>
        <taxon>Dikarya</taxon>
        <taxon>Ascomycota</taxon>
        <taxon>Pezizomycotina</taxon>
        <taxon>Sordariomycetes</taxon>
        <taxon>Sordariomycetidae</taxon>
        <taxon>Diaporthales</taxon>
        <taxon>Cytosporaceae</taxon>
        <taxon>Cytospora</taxon>
    </lineage>
</organism>
<keyword evidence="10" id="KW-1185">Reference proteome</keyword>
<dbReference type="STRING" id="694573.A0A194VBS1"/>
<evidence type="ECO:0000256" key="2">
    <source>
        <dbReference type="ARBA" id="ARBA00006279"/>
    </source>
</evidence>
<evidence type="ECO:0000256" key="8">
    <source>
        <dbReference type="SAM" id="MobiDB-lite"/>
    </source>
</evidence>
<feature type="region of interest" description="Disordered" evidence="8">
    <location>
        <begin position="1"/>
        <end position="48"/>
    </location>
</feature>
<evidence type="ECO:0000256" key="3">
    <source>
        <dbReference type="ARBA" id="ARBA00022448"/>
    </source>
</evidence>
<gene>
    <name evidence="9" type="ORF">VP1G_08617</name>
</gene>
<dbReference type="PANTHER" id="PTHR11660:SF57">
    <property type="entry name" value="SOLUTE CARRIER FAMILY 40 MEMBER"/>
    <property type="match status" value="1"/>
</dbReference>
<accession>A0A194VBS1</accession>
<evidence type="ECO:0000313" key="10">
    <source>
        <dbReference type="Proteomes" id="UP000078576"/>
    </source>
</evidence>
<evidence type="ECO:0000256" key="5">
    <source>
        <dbReference type="ARBA" id="ARBA00022989"/>
    </source>
</evidence>
<reference evidence="10" key="1">
    <citation type="submission" date="2014-12" db="EMBL/GenBank/DDBJ databases">
        <title>Genome Sequence of Valsa Canker Pathogens Uncovers a Specific Adaption of Colonization on Woody Bark.</title>
        <authorList>
            <person name="Yin Z."/>
            <person name="Liu H."/>
            <person name="Gao X."/>
            <person name="Li Z."/>
            <person name="Song N."/>
            <person name="Ke X."/>
            <person name="Dai Q."/>
            <person name="Wu Y."/>
            <person name="Sun Y."/>
            <person name="Xu J.-R."/>
            <person name="Kang Z.K."/>
            <person name="Wang L."/>
            <person name="Huang L."/>
        </authorList>
    </citation>
    <scope>NUCLEOTIDE SEQUENCE [LARGE SCALE GENOMIC DNA]</scope>
    <source>
        <strain evidence="10">SXYL134</strain>
    </source>
</reference>
<comment type="similarity">
    <text evidence="2 7">Belongs to the ferroportin (FP) (TC 2.A.100) family. SLC40A subfamily.</text>
</comment>
<keyword evidence="4 7" id="KW-0812">Transmembrane</keyword>
<evidence type="ECO:0000256" key="6">
    <source>
        <dbReference type="ARBA" id="ARBA00023136"/>
    </source>
</evidence>
<keyword evidence="6 7" id="KW-0472">Membrane</keyword>
<dbReference type="GO" id="GO:0005381">
    <property type="term" value="F:iron ion transmembrane transporter activity"/>
    <property type="evidence" value="ECO:0007669"/>
    <property type="project" value="UniProtKB-UniRule"/>
</dbReference>
<evidence type="ECO:0000256" key="7">
    <source>
        <dbReference type="RuleBase" id="RU365065"/>
    </source>
</evidence>
<feature type="transmembrane region" description="Helical" evidence="7">
    <location>
        <begin position="101"/>
        <end position="124"/>
    </location>
</feature>
<comment type="function">
    <text evidence="7">May be involved in iron transport and iron homeostasis.</text>
</comment>